<evidence type="ECO:0000313" key="2">
    <source>
        <dbReference type="EMBL" id="KZL92812.1"/>
    </source>
</evidence>
<dbReference type="EMBL" id="LWAE01000002">
    <property type="protein sequence ID" value="KZL92812.1"/>
    <property type="molecule type" value="Genomic_DNA"/>
</dbReference>
<feature type="transmembrane region" description="Helical" evidence="1">
    <location>
        <begin position="32"/>
        <end position="54"/>
    </location>
</feature>
<sequence length="84" mass="9904">MPNKFKISLSVFVMDICYCIIAFVAYKLRMEYPTYTLIILGCLVLGAITDTIMIKKSRKTMEWTYQMLQIHPEIMESMKNQNKQ</sequence>
<organism evidence="2 3">
    <name type="scientific">Clostridium magnum DSM 2767</name>
    <dbReference type="NCBI Taxonomy" id="1121326"/>
    <lineage>
        <taxon>Bacteria</taxon>
        <taxon>Bacillati</taxon>
        <taxon>Bacillota</taxon>
        <taxon>Clostridia</taxon>
        <taxon>Eubacteriales</taxon>
        <taxon>Clostridiaceae</taxon>
        <taxon>Clostridium</taxon>
    </lineage>
</organism>
<comment type="caution">
    <text evidence="2">The sequence shown here is derived from an EMBL/GenBank/DDBJ whole genome shotgun (WGS) entry which is preliminary data.</text>
</comment>
<evidence type="ECO:0000256" key="1">
    <source>
        <dbReference type="SAM" id="Phobius"/>
    </source>
</evidence>
<protein>
    <submittedName>
        <fullName evidence="2">Uncharacterized protein</fullName>
    </submittedName>
</protein>
<keyword evidence="1" id="KW-1133">Transmembrane helix</keyword>
<name>A0A161YPU1_9CLOT</name>
<accession>A0A161YPU1</accession>
<keyword evidence="1" id="KW-0472">Membrane</keyword>
<proteinExistence type="predicted"/>
<dbReference type="PATRIC" id="fig|1121326.3.peg.2634"/>
<gene>
    <name evidence="2" type="ORF">CLMAG_26260</name>
</gene>
<reference evidence="2 3" key="1">
    <citation type="submission" date="2016-04" db="EMBL/GenBank/DDBJ databases">
        <title>Genome sequence of Clostridium magnum DSM 2767.</title>
        <authorList>
            <person name="Poehlein A."/>
            <person name="Uhlig R."/>
            <person name="Fischer R."/>
            <person name="Bahl H."/>
            <person name="Daniel R."/>
        </authorList>
    </citation>
    <scope>NUCLEOTIDE SEQUENCE [LARGE SCALE GENOMIC DNA]</scope>
    <source>
        <strain evidence="2 3">DSM 2767</strain>
    </source>
</reference>
<dbReference type="STRING" id="1121326.CLMAG_26260"/>
<dbReference type="RefSeq" id="WP_066622549.1">
    <property type="nucleotide sequence ID" value="NZ_FQXL01000025.1"/>
</dbReference>
<dbReference type="AlphaFoldDB" id="A0A161YPU1"/>
<feature type="transmembrane region" description="Helical" evidence="1">
    <location>
        <begin position="7"/>
        <end position="26"/>
    </location>
</feature>
<dbReference type="Proteomes" id="UP000076603">
    <property type="component" value="Unassembled WGS sequence"/>
</dbReference>
<keyword evidence="1" id="KW-0812">Transmembrane</keyword>
<keyword evidence="3" id="KW-1185">Reference proteome</keyword>
<evidence type="ECO:0000313" key="3">
    <source>
        <dbReference type="Proteomes" id="UP000076603"/>
    </source>
</evidence>